<dbReference type="InterPro" id="IPR001139">
    <property type="entry name" value="Glyco_hydro_30"/>
</dbReference>
<dbReference type="Pfam" id="PF17189">
    <property type="entry name" value="Glyco_hydro_30C"/>
    <property type="match status" value="1"/>
</dbReference>
<evidence type="ECO:0000256" key="3">
    <source>
        <dbReference type="ARBA" id="ARBA00022801"/>
    </source>
</evidence>
<reference evidence="7" key="1">
    <citation type="submission" date="2021-04" db="EMBL/GenBank/DDBJ databases">
        <title>Genome based classification of Actinospica acidithermotolerans sp. nov., an actinobacterium isolated from an Indonesian hot spring.</title>
        <authorList>
            <person name="Kusuma A.B."/>
            <person name="Putra K.E."/>
            <person name="Nafisah S."/>
            <person name="Loh J."/>
            <person name="Nouioui I."/>
            <person name="Goodfellow M."/>
        </authorList>
    </citation>
    <scope>NUCLEOTIDE SEQUENCE</scope>
    <source>
        <strain evidence="7">CSCA 57</strain>
    </source>
</reference>
<keyword evidence="3 4" id="KW-0378">Hydrolase</keyword>
<dbReference type="GO" id="GO:0004348">
    <property type="term" value="F:glucosylceramidase activity"/>
    <property type="evidence" value="ECO:0007669"/>
    <property type="project" value="InterPro"/>
</dbReference>
<evidence type="ECO:0000313" key="7">
    <source>
        <dbReference type="EMBL" id="MBR7832700.1"/>
    </source>
</evidence>
<dbReference type="PRINTS" id="PR00843">
    <property type="entry name" value="GLHYDRLASE30"/>
</dbReference>
<feature type="chain" id="PRO_5038104365" evidence="5">
    <location>
        <begin position="29"/>
        <end position="660"/>
    </location>
</feature>
<proteinExistence type="inferred from homology"/>
<dbReference type="InterPro" id="IPR013780">
    <property type="entry name" value="Glyco_hydro_b"/>
</dbReference>
<keyword evidence="2 5" id="KW-0732">Signal</keyword>
<organism evidence="7 8">
    <name type="scientific">Actinospica durhamensis</name>
    <dbReference type="NCBI Taxonomy" id="1508375"/>
    <lineage>
        <taxon>Bacteria</taxon>
        <taxon>Bacillati</taxon>
        <taxon>Actinomycetota</taxon>
        <taxon>Actinomycetes</taxon>
        <taxon>Catenulisporales</taxon>
        <taxon>Actinospicaceae</taxon>
        <taxon>Actinospica</taxon>
    </lineage>
</organism>
<protein>
    <submittedName>
        <fullName evidence="7">Discoidin domain-containing protein</fullName>
    </submittedName>
</protein>
<evidence type="ECO:0000256" key="2">
    <source>
        <dbReference type="ARBA" id="ARBA00022729"/>
    </source>
</evidence>
<dbReference type="SUPFAM" id="SSF49785">
    <property type="entry name" value="Galactose-binding domain-like"/>
    <property type="match status" value="1"/>
</dbReference>
<feature type="domain" description="F5/8 type C" evidence="6">
    <location>
        <begin position="516"/>
        <end position="660"/>
    </location>
</feature>
<dbReference type="Proteomes" id="UP000675781">
    <property type="component" value="Unassembled WGS sequence"/>
</dbReference>
<dbReference type="AlphaFoldDB" id="A0A941EHI7"/>
<dbReference type="Pfam" id="PF02055">
    <property type="entry name" value="Glyco_hydro_30"/>
    <property type="match status" value="1"/>
</dbReference>
<gene>
    <name evidence="7" type="ORF">KDL01_05480</name>
</gene>
<dbReference type="GO" id="GO:0006680">
    <property type="term" value="P:glucosylceramide catabolic process"/>
    <property type="evidence" value="ECO:0007669"/>
    <property type="project" value="TreeGrafter"/>
</dbReference>
<dbReference type="Gene3D" id="3.20.20.80">
    <property type="entry name" value="Glycosidases"/>
    <property type="match status" value="1"/>
</dbReference>
<dbReference type="SUPFAM" id="SSF51011">
    <property type="entry name" value="Glycosyl hydrolase domain"/>
    <property type="match status" value="1"/>
</dbReference>
<evidence type="ECO:0000256" key="5">
    <source>
        <dbReference type="SAM" id="SignalP"/>
    </source>
</evidence>
<dbReference type="InterPro" id="IPR000421">
    <property type="entry name" value="FA58C"/>
</dbReference>
<dbReference type="InterPro" id="IPR017853">
    <property type="entry name" value="GH"/>
</dbReference>
<dbReference type="Gene3D" id="2.60.120.260">
    <property type="entry name" value="Galactose-binding domain-like"/>
    <property type="match status" value="1"/>
</dbReference>
<evidence type="ECO:0000313" key="8">
    <source>
        <dbReference type="Proteomes" id="UP000675781"/>
    </source>
</evidence>
<dbReference type="PROSITE" id="PS50022">
    <property type="entry name" value="FA58C_3"/>
    <property type="match status" value="1"/>
</dbReference>
<accession>A0A941EHI7</accession>
<dbReference type="PANTHER" id="PTHR11069">
    <property type="entry name" value="GLUCOSYLCERAMIDASE"/>
    <property type="match status" value="1"/>
</dbReference>
<dbReference type="RefSeq" id="WP_212527227.1">
    <property type="nucleotide sequence ID" value="NZ_JAGSOG010000015.1"/>
</dbReference>
<comment type="similarity">
    <text evidence="1 4">Belongs to the glycosyl hydrolase 30 family.</text>
</comment>
<comment type="caution">
    <text evidence="7">The sequence shown here is derived from an EMBL/GenBank/DDBJ whole genome shotgun (WGS) entry which is preliminary data.</text>
</comment>
<evidence type="ECO:0000259" key="6">
    <source>
        <dbReference type="PROSITE" id="PS50022"/>
    </source>
</evidence>
<dbReference type="EMBL" id="JAGSOG010000015">
    <property type="protein sequence ID" value="MBR7832700.1"/>
    <property type="molecule type" value="Genomic_DNA"/>
</dbReference>
<dbReference type="InterPro" id="IPR033453">
    <property type="entry name" value="Glyco_hydro_30_TIM-barrel"/>
</dbReference>
<evidence type="ECO:0000256" key="4">
    <source>
        <dbReference type="RuleBase" id="RU361188"/>
    </source>
</evidence>
<dbReference type="PANTHER" id="PTHR11069:SF23">
    <property type="entry name" value="LYSOSOMAL ACID GLUCOSYLCERAMIDASE"/>
    <property type="match status" value="1"/>
</dbReference>
<name>A0A941EHI7_9ACTN</name>
<keyword evidence="4" id="KW-0326">Glycosidase</keyword>
<dbReference type="Gene3D" id="2.60.40.1180">
    <property type="entry name" value="Golgi alpha-mannosidase II"/>
    <property type="match status" value="1"/>
</dbReference>
<dbReference type="SUPFAM" id="SSF51445">
    <property type="entry name" value="(Trans)glycosidases"/>
    <property type="match status" value="1"/>
</dbReference>
<dbReference type="Pfam" id="PF00754">
    <property type="entry name" value="F5_F8_type_C"/>
    <property type="match status" value="1"/>
</dbReference>
<sequence>MRISRNRPLRLGVGFLIAAASAATGALADTGTAAASASSATPAAHVWVTTADGTDKLSDLGTVDFTTAPTSVQTVVVDPTQTFQTMTGFGASITDASASVLYTLPAAQRAQVMASLFSPYGGDGLDYLRQPIGGTDMVSTATGPYTYDDLPAGQTDYALAHFSVAHDEAQILPLLREAERLNPNLQIMASPWSPPAWMKDSDSLLSGRLIASPQIYHAYALYLLEFLEAYRAQGVNVDAITIQNEPQNRHSDTYPGTDMPSWQEAAVIEDLGPMLKAAHLHTEIFGYDHNWTEASGDVSGTPADETGDIDDYPQQLLDTPAAQWISGIAFHCYSGDPSAMTAFHQQYPKLKIEETECSGSESADPADTFSDTLKWHARNLEIGSTRNWSSTVVNWDLALNQDNGPHVGGCATCTGVVTVGPGDTVTDNAEYYALGQLSRFVQPGAVRIGSTSFGTTGWNGDIMDVAFRNPDGQTVLVAHNENDDPQTFAVQEGAWRLTYTLPGDSLATFVWNADLAGAHPLRQVDPTGWSATANPPAPTNSCCTGDVAADAVDADASTRYSTGEGQAPGQYLQVDFGKPVRARQVVFDTGASTGDYPRGYAVQTSTDGTNWTTAVAAGVGTGQFTTVNLDGAPVRYVRITLTATDANDWWSVADVRAYVG</sequence>
<dbReference type="GO" id="GO:0016020">
    <property type="term" value="C:membrane"/>
    <property type="evidence" value="ECO:0007669"/>
    <property type="project" value="GOC"/>
</dbReference>
<dbReference type="InterPro" id="IPR008979">
    <property type="entry name" value="Galactose-bd-like_sf"/>
</dbReference>
<evidence type="ECO:0000256" key="1">
    <source>
        <dbReference type="ARBA" id="ARBA00005382"/>
    </source>
</evidence>
<keyword evidence="8" id="KW-1185">Reference proteome</keyword>
<dbReference type="InterPro" id="IPR033452">
    <property type="entry name" value="GH30_C"/>
</dbReference>
<feature type="signal peptide" evidence="5">
    <location>
        <begin position="1"/>
        <end position="28"/>
    </location>
</feature>